<protein>
    <recommendedName>
        <fullName evidence="3">TPM domain-containing protein</fullName>
    </recommendedName>
</protein>
<dbReference type="Gene3D" id="3.10.310.50">
    <property type="match status" value="1"/>
</dbReference>
<dbReference type="PANTHER" id="PTHR30373:SF2">
    <property type="entry name" value="UPF0603 PROTEIN YGCG"/>
    <property type="match status" value="1"/>
</dbReference>
<dbReference type="PANTHER" id="PTHR30373">
    <property type="entry name" value="UPF0603 PROTEIN YGCG"/>
    <property type="match status" value="1"/>
</dbReference>
<evidence type="ECO:0000256" key="2">
    <source>
        <dbReference type="SAM" id="Phobius"/>
    </source>
</evidence>
<evidence type="ECO:0000259" key="3">
    <source>
        <dbReference type="Pfam" id="PF04536"/>
    </source>
</evidence>
<organism evidence="4 5">
    <name type="scientific">Formimonas warabiya</name>
    <dbReference type="NCBI Taxonomy" id="1761012"/>
    <lineage>
        <taxon>Bacteria</taxon>
        <taxon>Bacillati</taxon>
        <taxon>Bacillota</taxon>
        <taxon>Clostridia</taxon>
        <taxon>Eubacteriales</taxon>
        <taxon>Peptococcaceae</taxon>
        <taxon>Candidatus Formimonas</taxon>
    </lineage>
</organism>
<dbReference type="Proteomes" id="UP000323521">
    <property type="component" value="Chromosome"/>
</dbReference>
<dbReference type="Pfam" id="PF04536">
    <property type="entry name" value="TPM_phosphatase"/>
    <property type="match status" value="1"/>
</dbReference>
<keyword evidence="5" id="KW-1185">Reference proteome</keyword>
<keyword evidence="2" id="KW-0812">Transmembrane</keyword>
<evidence type="ECO:0000256" key="1">
    <source>
        <dbReference type="SAM" id="MobiDB-lite"/>
    </source>
</evidence>
<dbReference type="InterPro" id="IPR007621">
    <property type="entry name" value="TPM_dom"/>
</dbReference>
<proteinExistence type="predicted"/>
<keyword evidence="2" id="KW-1133">Transmembrane helix</keyword>
<dbReference type="KEGG" id="fwa:DCMF_15820"/>
<accession>A0A3G1L1Y3</accession>
<feature type="transmembrane region" description="Helical" evidence="2">
    <location>
        <begin position="189"/>
        <end position="207"/>
    </location>
</feature>
<evidence type="ECO:0000313" key="5">
    <source>
        <dbReference type="Proteomes" id="UP000323521"/>
    </source>
</evidence>
<dbReference type="EMBL" id="CP017634">
    <property type="protein sequence ID" value="ATW28648.1"/>
    <property type="molecule type" value="Genomic_DNA"/>
</dbReference>
<sequence length="254" mass="26753">MRNLFFKLLLPVFLFQFILIPAVYGQASFPPKPAADIYVQDHAGILSSATEQTILHMGAELDQKTTAQLAVVTVESLDGMAIADYANDLFRAWGIGAKDKNNGVLLLIAPSERQSRIEVGYGLEGALPDGKTGRIQDEYLIPKFKAGDYDGGVLDTYSVLAGVIADEYKIELSGDNGTDSPAPSSSNSLPPWLTVLIAIGVILFLFLDFKFFGGMITWAILNSLRRGGGGGGRGGGGGGFGGGSSGGGGSSRNW</sequence>
<gene>
    <name evidence="4" type="ORF">DCMF_15820</name>
</gene>
<feature type="region of interest" description="Disordered" evidence="1">
    <location>
        <begin position="232"/>
        <end position="254"/>
    </location>
</feature>
<feature type="domain" description="TPM" evidence="3">
    <location>
        <begin position="39"/>
        <end position="160"/>
    </location>
</feature>
<reference evidence="4 5" key="1">
    <citation type="submission" date="2016-10" db="EMBL/GenBank/DDBJ databases">
        <title>Complete Genome Sequence of Peptococcaceae strain DCMF.</title>
        <authorList>
            <person name="Edwards R.J."/>
            <person name="Holland S.I."/>
            <person name="Deshpande N.P."/>
            <person name="Wong Y.K."/>
            <person name="Ertan H."/>
            <person name="Manefield M."/>
            <person name="Russell T.L."/>
            <person name="Lee M.J."/>
        </authorList>
    </citation>
    <scope>NUCLEOTIDE SEQUENCE [LARGE SCALE GENOMIC DNA]</scope>
    <source>
        <strain evidence="4 5">DCMF</strain>
    </source>
</reference>
<keyword evidence="2" id="KW-0472">Membrane</keyword>
<evidence type="ECO:0000313" key="4">
    <source>
        <dbReference type="EMBL" id="ATW28648.1"/>
    </source>
</evidence>
<dbReference type="AlphaFoldDB" id="A0A3G1L1Y3"/>
<name>A0A3G1L1Y3_FORW1</name>